<dbReference type="InterPro" id="IPR052177">
    <property type="entry name" value="Divisome_Glycosyl_Hydrolase"/>
</dbReference>
<dbReference type="EMBL" id="JAGEOJ010000003">
    <property type="protein sequence ID" value="MBO2447062.1"/>
    <property type="molecule type" value="Genomic_DNA"/>
</dbReference>
<dbReference type="Proteomes" id="UP000669179">
    <property type="component" value="Unassembled WGS sequence"/>
</dbReference>
<keyword evidence="4" id="KW-1185">Reference proteome</keyword>
<organism evidence="3 4">
    <name type="scientific">Actinomadura barringtoniae</name>
    <dbReference type="NCBI Taxonomy" id="1427535"/>
    <lineage>
        <taxon>Bacteria</taxon>
        <taxon>Bacillati</taxon>
        <taxon>Actinomycetota</taxon>
        <taxon>Actinomycetes</taxon>
        <taxon>Streptosporangiales</taxon>
        <taxon>Thermomonosporaceae</taxon>
        <taxon>Actinomadura</taxon>
    </lineage>
</organism>
<dbReference type="Pfam" id="PF02638">
    <property type="entry name" value="GHL10"/>
    <property type="match status" value="1"/>
</dbReference>
<dbReference type="SUPFAM" id="SSF51445">
    <property type="entry name" value="(Trans)glycosidases"/>
    <property type="match status" value="1"/>
</dbReference>
<dbReference type="PANTHER" id="PTHR43405">
    <property type="entry name" value="GLYCOSYL HYDROLASE DIGH"/>
    <property type="match status" value="1"/>
</dbReference>
<dbReference type="Gene3D" id="3.20.20.80">
    <property type="entry name" value="Glycosidases"/>
    <property type="match status" value="1"/>
</dbReference>
<proteinExistence type="predicted"/>
<sequence>MSLALALGSPVLAPVPGVSSRTPPQVRGMWIATVKHIDWPRSHAAKAQQAEFLRLLDTAKRMRLNAVYVQIRPTADAFYPSPYEPWSQWITGKQGRNPGYDVLGFILRAAHARGLEFHAWFNPYRISRQPKLKALAASSPARRHPTWVRRYAKQLWYDPGLPQVRDLVTKVVLDVVRKYDIDGVHFDDYFYPYPAGGKTFPDKATYKTYGRGLSRAAWRRHNVDALIQGLSRRIHQTKPQVRFGVSPFGVWRNKSTDPAGSNTHALQSYDALYADTRTWVRRGWLDYITPQLYWPIGDRRADYRTLVAWWSRQVAGTSVQLTIGQAAYRVGTGKRWKNPDELSRHLTLNGRYPQVQGDVFFSATDIAADQGGWATRLRSAHY</sequence>
<evidence type="ECO:0000256" key="1">
    <source>
        <dbReference type="ARBA" id="ARBA00022729"/>
    </source>
</evidence>
<name>A0A939P867_9ACTN</name>
<evidence type="ECO:0000313" key="4">
    <source>
        <dbReference type="Proteomes" id="UP000669179"/>
    </source>
</evidence>
<feature type="domain" description="Glycosyl hydrolase-like 10" evidence="2">
    <location>
        <begin position="26"/>
        <end position="333"/>
    </location>
</feature>
<protein>
    <submittedName>
        <fullName evidence="3">Family 10 glycosylhydrolase</fullName>
    </submittedName>
</protein>
<dbReference type="InterPro" id="IPR003790">
    <property type="entry name" value="GHL10"/>
</dbReference>
<comment type="caution">
    <text evidence="3">The sequence shown here is derived from an EMBL/GenBank/DDBJ whole genome shotgun (WGS) entry which is preliminary data.</text>
</comment>
<dbReference type="InterPro" id="IPR017853">
    <property type="entry name" value="GH"/>
</dbReference>
<evidence type="ECO:0000259" key="2">
    <source>
        <dbReference type="Pfam" id="PF02638"/>
    </source>
</evidence>
<dbReference type="PANTHER" id="PTHR43405:SF1">
    <property type="entry name" value="GLYCOSYL HYDROLASE DIGH"/>
    <property type="match status" value="1"/>
</dbReference>
<accession>A0A939P867</accession>
<dbReference type="AlphaFoldDB" id="A0A939P867"/>
<keyword evidence="1" id="KW-0732">Signal</keyword>
<gene>
    <name evidence="3" type="ORF">J4573_08170</name>
</gene>
<reference evidence="3" key="1">
    <citation type="submission" date="2021-03" db="EMBL/GenBank/DDBJ databases">
        <authorList>
            <person name="Kanchanasin P."/>
            <person name="Saeng-In P."/>
            <person name="Phongsopitanun W."/>
            <person name="Yuki M."/>
            <person name="Kudo T."/>
            <person name="Ohkuma M."/>
            <person name="Tanasupawat S."/>
        </authorList>
    </citation>
    <scope>NUCLEOTIDE SEQUENCE</scope>
    <source>
        <strain evidence="3">GKU 128</strain>
    </source>
</reference>
<evidence type="ECO:0000313" key="3">
    <source>
        <dbReference type="EMBL" id="MBO2447062.1"/>
    </source>
</evidence>